<organism evidence="1 2">
    <name type="scientific">Lacrimispora sphenoides JCM 1415</name>
    <dbReference type="NCBI Taxonomy" id="1297793"/>
    <lineage>
        <taxon>Bacteria</taxon>
        <taxon>Bacillati</taxon>
        <taxon>Bacillota</taxon>
        <taxon>Clostridia</taxon>
        <taxon>Lachnospirales</taxon>
        <taxon>Lachnospiraceae</taxon>
        <taxon>Lacrimispora</taxon>
    </lineage>
</organism>
<proteinExistence type="predicted"/>
<evidence type="ECO:0000313" key="2">
    <source>
        <dbReference type="Proteomes" id="UP000198970"/>
    </source>
</evidence>
<dbReference type="EMBL" id="LT630003">
    <property type="protein sequence ID" value="SET67850.1"/>
    <property type="molecule type" value="Genomic_DNA"/>
</dbReference>
<accession>A0ABY1C539</accession>
<reference evidence="1 2" key="1">
    <citation type="submission" date="2016-10" db="EMBL/GenBank/DDBJ databases">
        <authorList>
            <person name="Varghese N."/>
            <person name="Submissions S."/>
        </authorList>
    </citation>
    <scope>NUCLEOTIDE SEQUENCE [LARGE SCALE GENOMIC DNA]</scope>
    <source>
        <strain evidence="1 2">ATCC 19403</strain>
    </source>
</reference>
<name>A0ABY1C539_9FIRM</name>
<keyword evidence="2" id="KW-1185">Reference proteome</keyword>
<evidence type="ECO:0000313" key="1">
    <source>
        <dbReference type="EMBL" id="SET67850.1"/>
    </source>
</evidence>
<dbReference type="Proteomes" id="UP000198970">
    <property type="component" value="Chromosome I"/>
</dbReference>
<protein>
    <submittedName>
        <fullName evidence="1">Uncharacterized protein</fullName>
    </submittedName>
</protein>
<gene>
    <name evidence="1" type="ORF">SAMN02745906_1061</name>
</gene>
<sequence length="35" mass="3913">MPDNGLRDASFYFHLAVCSGTMFKNVTLNMENAMS</sequence>